<keyword evidence="5" id="KW-1133">Transmembrane helix</keyword>
<evidence type="ECO:0000259" key="7">
    <source>
        <dbReference type="PROSITE" id="PS51292"/>
    </source>
</evidence>
<feature type="transmembrane region" description="Helical" evidence="5">
    <location>
        <begin position="179"/>
        <end position="201"/>
    </location>
</feature>
<dbReference type="PROSITE" id="PS51292">
    <property type="entry name" value="ZF_RING_CH"/>
    <property type="match status" value="1"/>
</dbReference>
<dbReference type="InterPro" id="IPR011016">
    <property type="entry name" value="Znf_RING-CH"/>
</dbReference>
<evidence type="ECO:0000256" key="3">
    <source>
        <dbReference type="ARBA" id="ARBA00022833"/>
    </source>
</evidence>
<accession>A0A6I9R6L2</accession>
<keyword evidence="8" id="KW-1185">Reference proteome</keyword>
<keyword evidence="5" id="KW-0472">Membrane</keyword>
<dbReference type="FunFam" id="3.30.40.10:FF:000318">
    <property type="entry name" value="E3 ubiquitin-protein ligase MARCH4"/>
    <property type="match status" value="1"/>
</dbReference>
<reference evidence="9" key="1">
    <citation type="submission" date="2025-08" db="UniProtKB">
        <authorList>
            <consortium name="RefSeq"/>
        </authorList>
    </citation>
    <scope>IDENTIFICATION</scope>
</reference>
<dbReference type="InParanoid" id="A0A6I9R6L2"/>
<dbReference type="SUPFAM" id="SSF57850">
    <property type="entry name" value="RING/U-box"/>
    <property type="match status" value="1"/>
</dbReference>
<evidence type="ECO:0000313" key="9">
    <source>
        <dbReference type="RefSeq" id="XP_010921507.1"/>
    </source>
</evidence>
<dbReference type="AlphaFoldDB" id="A0A6I9R6L2"/>
<dbReference type="KEGG" id="egu:105045046"/>
<dbReference type="PANTHER" id="PTHR23012:SF180">
    <property type="entry name" value="RING_FYVE_PHD ZINC FINGER SUPERFAMILY PROTEIN"/>
    <property type="match status" value="1"/>
</dbReference>
<evidence type="ECO:0000256" key="2">
    <source>
        <dbReference type="ARBA" id="ARBA00022771"/>
    </source>
</evidence>
<dbReference type="InterPro" id="IPR001841">
    <property type="entry name" value="Znf_RING"/>
</dbReference>
<gene>
    <name evidence="9" type="primary">LOC105045046</name>
</gene>
<dbReference type="RefSeq" id="XP_010921507.1">
    <property type="nucleotide sequence ID" value="XM_010923205.3"/>
</dbReference>
<protein>
    <submittedName>
        <fullName evidence="9">Uncharacterized protein LOC105045046 isoform X1</fullName>
    </submittedName>
</protein>
<evidence type="ECO:0000259" key="6">
    <source>
        <dbReference type="PROSITE" id="PS50089"/>
    </source>
</evidence>
<dbReference type="PANTHER" id="PTHR23012">
    <property type="entry name" value="RING/FYVE/PHD ZINC FINGER DOMAIN-CONTAINING"/>
    <property type="match status" value="1"/>
</dbReference>
<keyword evidence="5" id="KW-0812">Transmembrane</keyword>
<dbReference type="PROSITE" id="PS50089">
    <property type="entry name" value="ZF_RING_2"/>
    <property type="match status" value="1"/>
</dbReference>
<dbReference type="GO" id="GO:0016567">
    <property type="term" value="P:protein ubiquitination"/>
    <property type="evidence" value="ECO:0007669"/>
    <property type="project" value="TreeGrafter"/>
</dbReference>
<dbReference type="InterPro" id="IPR013083">
    <property type="entry name" value="Znf_RING/FYVE/PHD"/>
</dbReference>
<evidence type="ECO:0000256" key="4">
    <source>
        <dbReference type="PROSITE-ProRule" id="PRU00175"/>
    </source>
</evidence>
<keyword evidence="1" id="KW-0479">Metal-binding</keyword>
<dbReference type="SMART" id="SM00744">
    <property type="entry name" value="RINGv"/>
    <property type="match status" value="1"/>
</dbReference>
<feature type="domain" description="RING-type" evidence="6">
    <location>
        <begin position="38"/>
        <end position="85"/>
    </location>
</feature>
<dbReference type="GO" id="GO:0016020">
    <property type="term" value="C:membrane"/>
    <property type="evidence" value="ECO:0007669"/>
    <property type="project" value="TreeGrafter"/>
</dbReference>
<keyword evidence="2 4" id="KW-0863">Zinc-finger</keyword>
<dbReference type="Pfam" id="PF12906">
    <property type="entry name" value="RINGv"/>
    <property type="match status" value="1"/>
</dbReference>
<feature type="domain" description="RING-CH-type" evidence="7">
    <location>
        <begin position="30"/>
        <end position="92"/>
    </location>
</feature>
<dbReference type="InterPro" id="IPR022143">
    <property type="entry name" value="DUF3675"/>
</dbReference>
<name>A0A6I9R6L2_ELAGV</name>
<evidence type="ECO:0000313" key="8">
    <source>
        <dbReference type="Proteomes" id="UP000504607"/>
    </source>
</evidence>
<dbReference type="Gene3D" id="3.30.40.10">
    <property type="entry name" value="Zinc/RING finger domain, C3HC4 (zinc finger)"/>
    <property type="match status" value="1"/>
</dbReference>
<feature type="transmembrane region" description="Helical" evidence="5">
    <location>
        <begin position="154"/>
        <end position="173"/>
    </location>
</feature>
<dbReference type="GeneID" id="105045046"/>
<proteinExistence type="predicted"/>
<sequence>MELREREEVRLLIDDGRMASSCSPTSIIPSPFSSIRLCRICHEEEEESSTSMESPCACSGTLKFAHRECIQRWCDEKGSTICEICLQTFEPGYTVPPKKALVEVPVTIRGSLEVPRLNYDPENPALISTDDGVNLDYPECSLASRRSASWCRSMALAFTIMLLIKHLIAVLAVGADHYAFTLLTVFVLRASGILLPCYFVMRMISAIQHGQRQYQLEQLQLHQGRSYSPTHGVEDEESQ</sequence>
<dbReference type="CDD" id="cd16495">
    <property type="entry name" value="RING_CH-C4HC3_MARCH"/>
    <property type="match status" value="1"/>
</dbReference>
<dbReference type="GO" id="GO:0004842">
    <property type="term" value="F:ubiquitin-protein transferase activity"/>
    <property type="evidence" value="ECO:0007669"/>
    <property type="project" value="TreeGrafter"/>
</dbReference>
<dbReference type="GO" id="GO:0008270">
    <property type="term" value="F:zinc ion binding"/>
    <property type="evidence" value="ECO:0007669"/>
    <property type="project" value="UniProtKB-KW"/>
</dbReference>
<evidence type="ECO:0000256" key="1">
    <source>
        <dbReference type="ARBA" id="ARBA00022723"/>
    </source>
</evidence>
<evidence type="ECO:0000256" key="5">
    <source>
        <dbReference type="SAM" id="Phobius"/>
    </source>
</evidence>
<dbReference type="InterPro" id="IPR033275">
    <property type="entry name" value="MARCH-like"/>
</dbReference>
<dbReference type="Pfam" id="PF12428">
    <property type="entry name" value="DUF3675"/>
    <property type="match status" value="1"/>
</dbReference>
<dbReference type="OrthoDB" id="264354at2759"/>
<keyword evidence="3" id="KW-0862">Zinc</keyword>
<organism evidence="8 9">
    <name type="scientific">Elaeis guineensis var. tenera</name>
    <name type="common">Oil palm</name>
    <dbReference type="NCBI Taxonomy" id="51953"/>
    <lineage>
        <taxon>Eukaryota</taxon>
        <taxon>Viridiplantae</taxon>
        <taxon>Streptophyta</taxon>
        <taxon>Embryophyta</taxon>
        <taxon>Tracheophyta</taxon>
        <taxon>Spermatophyta</taxon>
        <taxon>Magnoliopsida</taxon>
        <taxon>Liliopsida</taxon>
        <taxon>Arecaceae</taxon>
        <taxon>Arecoideae</taxon>
        <taxon>Cocoseae</taxon>
        <taxon>Elaeidinae</taxon>
        <taxon>Elaeis</taxon>
    </lineage>
</organism>
<dbReference type="Proteomes" id="UP000504607">
    <property type="component" value="Chromosome 5"/>
</dbReference>